<sequence length="134" mass="14937">MPSVFTWAARVYYEDTDAGGIVFYANYLKFFERARTEWLRAAGIGQQELLEQQGAAFVVRSARIEYLAPARLDDELTLTLTIEKLGRASVQFAQQAWRGDQLLTSASVKVGCIDVGTMRPRSLPDDTAAKMRAA</sequence>
<proteinExistence type="inferred from homology"/>
<keyword evidence="5" id="KW-1185">Reference proteome</keyword>
<gene>
    <name evidence="4" type="primary">ybgC</name>
    <name evidence="4" type="ORF">E4O92_14290</name>
</gene>
<dbReference type="Proteomes" id="UP000297258">
    <property type="component" value="Unassembled WGS sequence"/>
</dbReference>
<evidence type="ECO:0000313" key="4">
    <source>
        <dbReference type="EMBL" id="TFW31271.1"/>
    </source>
</evidence>
<dbReference type="Gene3D" id="3.10.129.10">
    <property type="entry name" value="Hotdog Thioesterase"/>
    <property type="match status" value="1"/>
</dbReference>
<dbReference type="Pfam" id="PF03061">
    <property type="entry name" value="4HBT"/>
    <property type="match status" value="1"/>
</dbReference>
<dbReference type="CDD" id="cd00586">
    <property type="entry name" value="4HBT"/>
    <property type="match status" value="1"/>
</dbReference>
<evidence type="ECO:0000256" key="1">
    <source>
        <dbReference type="ARBA" id="ARBA00005953"/>
    </source>
</evidence>
<dbReference type="InterPro" id="IPR050563">
    <property type="entry name" value="4-hydroxybenzoyl-CoA_TE"/>
</dbReference>
<accession>A0A4Y9T134</accession>
<organism evidence="4 5">
    <name type="scientific">Massilia horti</name>
    <dbReference type="NCBI Taxonomy" id="2562153"/>
    <lineage>
        <taxon>Bacteria</taxon>
        <taxon>Pseudomonadati</taxon>
        <taxon>Pseudomonadota</taxon>
        <taxon>Betaproteobacteria</taxon>
        <taxon>Burkholderiales</taxon>
        <taxon>Oxalobacteraceae</taxon>
        <taxon>Telluria group</taxon>
        <taxon>Massilia</taxon>
    </lineage>
</organism>
<dbReference type="EMBL" id="SPUM01000095">
    <property type="protein sequence ID" value="TFW31271.1"/>
    <property type="molecule type" value="Genomic_DNA"/>
</dbReference>
<dbReference type="FunFam" id="3.10.129.10:FF:000004">
    <property type="entry name" value="Tol-pal system-associated acyl-CoA thioesterase"/>
    <property type="match status" value="1"/>
</dbReference>
<dbReference type="OrthoDB" id="9808429at2"/>
<protein>
    <submittedName>
        <fullName evidence="4">Tol-pal system-associated acyl-CoA thioesterase</fullName>
    </submittedName>
</protein>
<dbReference type="AlphaFoldDB" id="A0A4Y9T134"/>
<dbReference type="InterPro" id="IPR006684">
    <property type="entry name" value="YbgC/YbaW"/>
</dbReference>
<dbReference type="PANTHER" id="PTHR31793:SF37">
    <property type="entry name" value="ACYL-COA THIOESTER HYDROLASE YBGC"/>
    <property type="match status" value="1"/>
</dbReference>
<dbReference type="RefSeq" id="WP_135190407.1">
    <property type="nucleotide sequence ID" value="NZ_SPUM01000095.1"/>
</dbReference>
<dbReference type="InterPro" id="IPR029069">
    <property type="entry name" value="HotDog_dom_sf"/>
</dbReference>
<dbReference type="PIRSF" id="PIRSF003230">
    <property type="entry name" value="YbgC"/>
    <property type="match status" value="1"/>
</dbReference>
<evidence type="ECO:0000259" key="3">
    <source>
        <dbReference type="Pfam" id="PF03061"/>
    </source>
</evidence>
<evidence type="ECO:0000313" key="5">
    <source>
        <dbReference type="Proteomes" id="UP000297258"/>
    </source>
</evidence>
<dbReference type="NCBIfam" id="TIGR00051">
    <property type="entry name" value="YbgC/FadM family acyl-CoA thioesterase"/>
    <property type="match status" value="1"/>
</dbReference>
<dbReference type="InterPro" id="IPR014166">
    <property type="entry name" value="Tol-Pal_acyl-CoA_thioesterase"/>
</dbReference>
<feature type="domain" description="Thioesterase" evidence="3">
    <location>
        <begin position="19"/>
        <end position="103"/>
    </location>
</feature>
<name>A0A4Y9T134_9BURK</name>
<reference evidence="4 5" key="1">
    <citation type="submission" date="2019-03" db="EMBL/GenBank/DDBJ databases">
        <title>Draft genome of Massilia hortus sp. nov., a novel bacterial species of the Oxalobacteraceae family.</title>
        <authorList>
            <person name="Peta V."/>
            <person name="Raths R."/>
            <person name="Bucking H."/>
        </authorList>
    </citation>
    <scope>NUCLEOTIDE SEQUENCE [LARGE SCALE GENOMIC DNA]</scope>
    <source>
        <strain evidence="4 5">ONC3</strain>
    </source>
</reference>
<dbReference type="SUPFAM" id="SSF54637">
    <property type="entry name" value="Thioesterase/thiol ester dehydrase-isomerase"/>
    <property type="match status" value="1"/>
</dbReference>
<comment type="caution">
    <text evidence="4">The sequence shown here is derived from an EMBL/GenBank/DDBJ whole genome shotgun (WGS) entry which is preliminary data.</text>
</comment>
<dbReference type="GO" id="GO:0047617">
    <property type="term" value="F:fatty acyl-CoA hydrolase activity"/>
    <property type="evidence" value="ECO:0007669"/>
    <property type="project" value="TreeGrafter"/>
</dbReference>
<dbReference type="PANTHER" id="PTHR31793">
    <property type="entry name" value="4-HYDROXYBENZOYL-COA THIOESTERASE FAMILY MEMBER"/>
    <property type="match status" value="1"/>
</dbReference>
<evidence type="ECO:0000256" key="2">
    <source>
        <dbReference type="ARBA" id="ARBA00022801"/>
    </source>
</evidence>
<dbReference type="InterPro" id="IPR006683">
    <property type="entry name" value="Thioestr_dom"/>
</dbReference>
<keyword evidence="2" id="KW-0378">Hydrolase</keyword>
<dbReference type="NCBIfam" id="TIGR02799">
    <property type="entry name" value="thio_ybgC"/>
    <property type="match status" value="1"/>
</dbReference>
<comment type="similarity">
    <text evidence="1">Belongs to the 4-hydroxybenzoyl-CoA thioesterase family.</text>
</comment>